<comment type="similarity">
    <text evidence="2">Belongs to the SusD family.</text>
</comment>
<accession>A0A4R5D839</accession>
<keyword evidence="10" id="KW-1185">Reference proteome</keyword>
<keyword evidence="3 6" id="KW-0732">Signal</keyword>
<dbReference type="Pfam" id="PF14322">
    <property type="entry name" value="SusD-like_3"/>
    <property type="match status" value="1"/>
</dbReference>
<feature type="chain" id="PRO_5020881159" evidence="6">
    <location>
        <begin position="21"/>
        <end position="482"/>
    </location>
</feature>
<evidence type="ECO:0000256" key="4">
    <source>
        <dbReference type="ARBA" id="ARBA00023136"/>
    </source>
</evidence>
<reference evidence="9 10" key="1">
    <citation type="submission" date="2019-03" db="EMBL/GenBank/DDBJ databases">
        <title>Dyadobacter AR-3-6 sp. nov., isolated from arctic soil.</title>
        <authorList>
            <person name="Chaudhary D.K."/>
        </authorList>
    </citation>
    <scope>NUCLEOTIDE SEQUENCE [LARGE SCALE GENOMIC DNA]</scope>
    <source>
        <strain evidence="9 10">AR-3-6</strain>
    </source>
</reference>
<proteinExistence type="inferred from homology"/>
<feature type="signal peptide" evidence="6">
    <location>
        <begin position="1"/>
        <end position="20"/>
    </location>
</feature>
<protein>
    <submittedName>
        <fullName evidence="9">RagB/SusD family nutrient uptake outer membrane protein</fullName>
    </submittedName>
</protein>
<gene>
    <name evidence="9" type="ORF">E0F88_30430</name>
</gene>
<feature type="domain" description="SusD-like N-terminal" evidence="8">
    <location>
        <begin position="100"/>
        <end position="225"/>
    </location>
</feature>
<keyword evidence="5" id="KW-0998">Cell outer membrane</keyword>
<dbReference type="PROSITE" id="PS51257">
    <property type="entry name" value="PROKAR_LIPOPROTEIN"/>
    <property type="match status" value="1"/>
</dbReference>
<dbReference type="AlphaFoldDB" id="A0A4R5D839"/>
<evidence type="ECO:0000313" key="9">
    <source>
        <dbReference type="EMBL" id="TDE09606.1"/>
    </source>
</evidence>
<name>A0A4R5D839_9BACT</name>
<evidence type="ECO:0000256" key="1">
    <source>
        <dbReference type="ARBA" id="ARBA00004442"/>
    </source>
</evidence>
<comment type="subcellular location">
    <subcellularLocation>
        <location evidence="1">Cell outer membrane</location>
    </subcellularLocation>
</comment>
<dbReference type="SUPFAM" id="SSF48452">
    <property type="entry name" value="TPR-like"/>
    <property type="match status" value="1"/>
</dbReference>
<dbReference type="CDD" id="cd08977">
    <property type="entry name" value="SusD"/>
    <property type="match status" value="1"/>
</dbReference>
<organism evidence="9 10">
    <name type="scientific">Dyadobacter psychrotolerans</name>
    <dbReference type="NCBI Taxonomy" id="2541721"/>
    <lineage>
        <taxon>Bacteria</taxon>
        <taxon>Pseudomonadati</taxon>
        <taxon>Bacteroidota</taxon>
        <taxon>Cytophagia</taxon>
        <taxon>Cytophagales</taxon>
        <taxon>Spirosomataceae</taxon>
        <taxon>Dyadobacter</taxon>
    </lineage>
</organism>
<dbReference type="InterPro" id="IPR012944">
    <property type="entry name" value="SusD_RagB_dom"/>
</dbReference>
<evidence type="ECO:0000256" key="2">
    <source>
        <dbReference type="ARBA" id="ARBA00006275"/>
    </source>
</evidence>
<evidence type="ECO:0000259" key="7">
    <source>
        <dbReference type="Pfam" id="PF07980"/>
    </source>
</evidence>
<evidence type="ECO:0000259" key="8">
    <source>
        <dbReference type="Pfam" id="PF14322"/>
    </source>
</evidence>
<dbReference type="GO" id="GO:0009279">
    <property type="term" value="C:cell outer membrane"/>
    <property type="evidence" value="ECO:0007669"/>
    <property type="project" value="UniProtKB-SubCell"/>
</dbReference>
<evidence type="ECO:0000313" key="10">
    <source>
        <dbReference type="Proteomes" id="UP000294850"/>
    </source>
</evidence>
<evidence type="ECO:0000256" key="3">
    <source>
        <dbReference type="ARBA" id="ARBA00022729"/>
    </source>
</evidence>
<dbReference type="Proteomes" id="UP000294850">
    <property type="component" value="Unassembled WGS sequence"/>
</dbReference>
<evidence type="ECO:0000256" key="6">
    <source>
        <dbReference type="SAM" id="SignalP"/>
    </source>
</evidence>
<dbReference type="Pfam" id="PF07980">
    <property type="entry name" value="SusD_RagB"/>
    <property type="match status" value="1"/>
</dbReference>
<dbReference type="InterPro" id="IPR011990">
    <property type="entry name" value="TPR-like_helical_dom_sf"/>
</dbReference>
<evidence type="ECO:0000256" key="5">
    <source>
        <dbReference type="ARBA" id="ARBA00023237"/>
    </source>
</evidence>
<dbReference type="RefSeq" id="WP_131962110.1">
    <property type="nucleotide sequence ID" value="NZ_SMFL01000019.1"/>
</dbReference>
<feature type="domain" description="RagB/SusD" evidence="7">
    <location>
        <begin position="335"/>
        <end position="480"/>
    </location>
</feature>
<dbReference type="EMBL" id="SMFL01000019">
    <property type="protein sequence ID" value="TDE09606.1"/>
    <property type="molecule type" value="Genomic_DNA"/>
</dbReference>
<comment type="caution">
    <text evidence="9">The sequence shown here is derived from an EMBL/GenBank/DDBJ whole genome shotgun (WGS) entry which is preliminary data.</text>
</comment>
<dbReference type="OrthoDB" id="636214at2"/>
<keyword evidence="4" id="KW-0472">Membrane</keyword>
<dbReference type="Gene3D" id="1.25.40.390">
    <property type="match status" value="1"/>
</dbReference>
<sequence>MKTKNILRVALLAAAMGVSSCQKDFINLTPEADLSIPNFYKTPSDMVVAVNAAYDALQSTNQYGSLFYRLMEIRSDNALDLNPGGSAGVNYRIDIFAEEVTNTNLTDGYLALYAGVYRCNIVLDKIEAVSMDEMLKNRIKAEARFIRALSYFNLVRLFGKVPLILTAMEPSQVSQLKRNELTEVYAAIEDDLKFGAQNLSLTYTGADDGRATLNAAKSLLGKVYLTQQKWLDAKNILTQVVESKKYSLLADPLTIFQETNKTNAEVIFAVKYGVAGREGHAAWLTSDVGQGNRTVVDNSLSAAYTASDKRLALIATVATANNSQFTPRKVYAALSSNQAINDFIVLRYADVLLMLAEAEAEVSGAPNSVAVSTLNQVRKRAGIDEFTSASFVNLEAFRAVIYRERRLELALECDRWFDMVRISKIAGNANYAQAAINASESRTTAGGRISILPRDFIYPVPDSEVNIYNDPSRFAQNPSYPR</sequence>
<dbReference type="InterPro" id="IPR033985">
    <property type="entry name" value="SusD-like_N"/>
</dbReference>